<keyword evidence="3" id="KW-0560">Oxidoreductase</keyword>
<protein>
    <submittedName>
        <fullName evidence="5">Uncharacterized protein</fullName>
    </submittedName>
</protein>
<evidence type="ECO:0000256" key="4">
    <source>
        <dbReference type="ARBA" id="ARBA00023285"/>
    </source>
</evidence>
<dbReference type="Gene3D" id="3.90.1390.10">
    <property type="entry name" value="b-12 dependent (class ii) ribonucleotide reductase, chain A, domain 3"/>
    <property type="match status" value="2"/>
</dbReference>
<evidence type="ECO:0000256" key="2">
    <source>
        <dbReference type="ARBA" id="ARBA00022628"/>
    </source>
</evidence>
<dbReference type="PANTHER" id="PTHR43371">
    <property type="entry name" value="VITAMIN B12-DEPENDENT RIBONUCLEOTIDE REDUCTASE"/>
    <property type="match status" value="1"/>
</dbReference>
<comment type="caution">
    <text evidence="5">The sequence shown here is derived from an EMBL/GenBank/DDBJ whole genome shotgun (WGS) entry which is preliminary data.</text>
</comment>
<comment type="cofactor">
    <cofactor evidence="1">
        <name>adenosylcob(III)alamin</name>
        <dbReference type="ChEBI" id="CHEBI:18408"/>
    </cofactor>
</comment>
<dbReference type="AlphaFoldDB" id="X1I1D9"/>
<dbReference type="EMBL" id="BARU01021380">
    <property type="protein sequence ID" value="GAH59894.1"/>
    <property type="molecule type" value="Genomic_DNA"/>
</dbReference>
<evidence type="ECO:0000256" key="3">
    <source>
        <dbReference type="ARBA" id="ARBA00023002"/>
    </source>
</evidence>
<proteinExistence type="predicted"/>
<dbReference type="PANTHER" id="PTHR43371:SF1">
    <property type="entry name" value="RIBONUCLEOSIDE-DIPHOSPHATE REDUCTASE"/>
    <property type="match status" value="1"/>
</dbReference>
<name>X1I1D9_9ZZZZ</name>
<dbReference type="GO" id="GO:0031419">
    <property type="term" value="F:cobalamin binding"/>
    <property type="evidence" value="ECO:0007669"/>
    <property type="project" value="UniProtKB-KW"/>
</dbReference>
<gene>
    <name evidence="5" type="ORF">S03H2_35000</name>
</gene>
<accession>X1I1D9</accession>
<reference evidence="5" key="1">
    <citation type="journal article" date="2014" name="Front. Microbiol.">
        <title>High frequency of phylogenetically diverse reductive dehalogenase-homologous genes in deep subseafloor sedimentary metagenomes.</title>
        <authorList>
            <person name="Kawai M."/>
            <person name="Futagami T."/>
            <person name="Toyoda A."/>
            <person name="Takaki Y."/>
            <person name="Nishi S."/>
            <person name="Hori S."/>
            <person name="Arai W."/>
            <person name="Tsubouchi T."/>
            <person name="Morono Y."/>
            <person name="Uchiyama I."/>
            <person name="Ito T."/>
            <person name="Fujiyama A."/>
            <person name="Inagaki F."/>
            <person name="Takami H."/>
        </authorList>
    </citation>
    <scope>NUCLEOTIDE SEQUENCE</scope>
    <source>
        <strain evidence="5">Expedition CK06-06</strain>
    </source>
</reference>
<feature type="non-terminal residue" evidence="5">
    <location>
        <position position="1"/>
    </location>
</feature>
<keyword evidence="4" id="KW-0170">Cobalt</keyword>
<evidence type="ECO:0000313" key="5">
    <source>
        <dbReference type="EMBL" id="GAH59894.1"/>
    </source>
</evidence>
<organism evidence="5">
    <name type="scientific">marine sediment metagenome</name>
    <dbReference type="NCBI Taxonomy" id="412755"/>
    <lineage>
        <taxon>unclassified sequences</taxon>
        <taxon>metagenomes</taxon>
        <taxon>ecological metagenomes</taxon>
    </lineage>
</organism>
<dbReference type="GO" id="GO:0004748">
    <property type="term" value="F:ribonucleoside-diphosphate reductase activity, thioredoxin disulfide as acceptor"/>
    <property type="evidence" value="ECO:0007669"/>
    <property type="project" value="TreeGrafter"/>
</dbReference>
<evidence type="ECO:0000256" key="1">
    <source>
        <dbReference type="ARBA" id="ARBA00001922"/>
    </source>
</evidence>
<dbReference type="InterPro" id="IPR050862">
    <property type="entry name" value="RdRp_reductase_class-2"/>
</dbReference>
<dbReference type="SUPFAM" id="SSF51998">
    <property type="entry name" value="PFL-like glycyl radical enzymes"/>
    <property type="match status" value="1"/>
</dbReference>
<keyword evidence="2" id="KW-0846">Cobalamin</keyword>
<sequence length="280" mass="32427">KLFEAQRLSLRAGFRMTFLDLELDQWDVKQKRDRLVGCSLTGWQDMVNATKMTKEKESELRKKLRDIIHQEAESYAQKLGVEPPLLMTTVKPEGTLSQLPTVSSGIHHSHSPYFIRRVRINANDPLLKVCEELGYDIKPENGQTDENCQTKVISFPCCAPEGKTKKDISAIEQLEIYRSFQKEYTDHNTSITVHVQNHEWEEVEEWLWNNWDEAVAVSFVSLDNSFYAQMPYEAITKKEYEKRVKEMLPFIPSLISKYEQEETEIDVGDESCSNGACPIR</sequence>